<evidence type="ECO:0000256" key="1">
    <source>
        <dbReference type="ARBA" id="ARBA00006484"/>
    </source>
</evidence>
<evidence type="ECO:0000256" key="2">
    <source>
        <dbReference type="ARBA" id="ARBA00022857"/>
    </source>
</evidence>
<keyword evidence="3" id="KW-0560">Oxidoreductase</keyword>
<evidence type="ECO:0000256" key="3">
    <source>
        <dbReference type="ARBA" id="ARBA00023002"/>
    </source>
</evidence>
<dbReference type="InterPro" id="IPR051122">
    <property type="entry name" value="SDR_DHRS6-like"/>
</dbReference>
<dbReference type="PANTHER" id="PTHR43477:SF1">
    <property type="entry name" value="DIHYDROANTICAPSIN 7-DEHYDROGENASE"/>
    <property type="match status" value="1"/>
</dbReference>
<name>A0A521DQD2_9ACTN</name>
<evidence type="ECO:0000313" key="5">
    <source>
        <dbReference type="Proteomes" id="UP000317484"/>
    </source>
</evidence>
<protein>
    <submittedName>
        <fullName evidence="4">NAD(P)-dependent dehydrogenase, short-chain alcohol dehydrogenase family</fullName>
    </submittedName>
</protein>
<dbReference type="InterPro" id="IPR036291">
    <property type="entry name" value="NAD(P)-bd_dom_sf"/>
</dbReference>
<comment type="similarity">
    <text evidence="1">Belongs to the short-chain dehydrogenases/reductases (SDR) family.</text>
</comment>
<keyword evidence="5" id="KW-1185">Reference proteome</keyword>
<dbReference type="Proteomes" id="UP000317484">
    <property type="component" value="Unassembled WGS sequence"/>
</dbReference>
<evidence type="ECO:0000313" key="4">
    <source>
        <dbReference type="EMBL" id="SMO73927.1"/>
    </source>
</evidence>
<dbReference type="EMBL" id="FXTJ01000003">
    <property type="protein sequence ID" value="SMO73927.1"/>
    <property type="molecule type" value="Genomic_DNA"/>
</dbReference>
<reference evidence="4 5" key="1">
    <citation type="submission" date="2017-05" db="EMBL/GenBank/DDBJ databases">
        <authorList>
            <person name="Varghese N."/>
            <person name="Submissions S."/>
        </authorList>
    </citation>
    <scope>NUCLEOTIDE SEQUENCE [LARGE SCALE GENOMIC DNA]</scope>
    <source>
        <strain evidence="4 5">DSM 46834</strain>
    </source>
</reference>
<proteinExistence type="inferred from homology"/>
<dbReference type="InterPro" id="IPR057571">
    <property type="entry name" value="SDR_PhqE-like"/>
</dbReference>
<dbReference type="PANTHER" id="PTHR43477">
    <property type="entry name" value="DIHYDROANTICAPSIN 7-DEHYDROGENASE"/>
    <property type="match status" value="1"/>
</dbReference>
<accession>A0A521DQD2</accession>
<dbReference type="GO" id="GO:0016491">
    <property type="term" value="F:oxidoreductase activity"/>
    <property type="evidence" value="ECO:0007669"/>
    <property type="project" value="UniProtKB-KW"/>
</dbReference>
<sequence length="230" mass="23922">MVQPAPAGTPSRPDLDGQTVLLIGEDSATGRAIEQRVRAAGARVVHPGLEGVDPAELDRVFDALPLPIDHVLVTGTDPYLAPLAEFDFTRAERDVQEHLWLPIRVARSAVGRVRPGGTLLFVGGSAAGRPGPGLTLTSALAAARHALITGLALEVAPIRVNLIGSGLDVDRPLSARLLGTTLAEHPSDPGATRQVARVVRPADVAPLAVHLMCVPVTGATYDVDGGGRRV</sequence>
<dbReference type="RefSeq" id="WP_142458520.1">
    <property type="nucleotide sequence ID" value="NZ_FXTJ01000003.1"/>
</dbReference>
<dbReference type="Gene3D" id="3.40.50.720">
    <property type="entry name" value="NAD(P)-binding Rossmann-like Domain"/>
    <property type="match status" value="1"/>
</dbReference>
<gene>
    <name evidence="4" type="ORF">SAMN06273567_103442</name>
</gene>
<dbReference type="Pfam" id="PF23441">
    <property type="entry name" value="SDR"/>
    <property type="match status" value="1"/>
</dbReference>
<organism evidence="4 5">
    <name type="scientific">Geodermatophilus aquaeductus</name>
    <dbReference type="NCBI Taxonomy" id="1564161"/>
    <lineage>
        <taxon>Bacteria</taxon>
        <taxon>Bacillati</taxon>
        <taxon>Actinomycetota</taxon>
        <taxon>Actinomycetes</taxon>
        <taxon>Geodermatophilales</taxon>
        <taxon>Geodermatophilaceae</taxon>
        <taxon>Geodermatophilus</taxon>
    </lineage>
</organism>
<keyword evidence="2" id="KW-0521">NADP</keyword>
<dbReference type="SUPFAM" id="SSF51735">
    <property type="entry name" value="NAD(P)-binding Rossmann-fold domains"/>
    <property type="match status" value="1"/>
</dbReference>
<dbReference type="AlphaFoldDB" id="A0A521DQD2"/>